<dbReference type="EMBL" id="MFKF01000105">
    <property type="protein sequence ID" value="OGG54346.1"/>
    <property type="molecule type" value="Genomic_DNA"/>
</dbReference>
<dbReference type="PROSITE" id="PS51353">
    <property type="entry name" value="ARSC"/>
    <property type="match status" value="1"/>
</dbReference>
<sequence length="115" mass="13737">MNLQIFGTRKCHETRRAEMFFKERRIPYQFIDLAEKGMSLGELKNVQRSIPLEALIDTEGREYERRNLKYLRFDKEKTLLNYPLLLKTPVVRDGNRATVGYCPEVWKEWIQAAQK</sequence>
<dbReference type="AlphaFoldDB" id="A0A1F6CYV1"/>
<reference evidence="2 3" key="1">
    <citation type="journal article" date="2016" name="Nat. Commun.">
        <title>Thousands of microbial genomes shed light on interconnected biogeochemical processes in an aquifer system.</title>
        <authorList>
            <person name="Anantharaman K."/>
            <person name="Brown C.T."/>
            <person name="Hug L.A."/>
            <person name="Sharon I."/>
            <person name="Castelle C.J."/>
            <person name="Probst A.J."/>
            <person name="Thomas B.C."/>
            <person name="Singh A."/>
            <person name="Wilkins M.J."/>
            <person name="Karaoz U."/>
            <person name="Brodie E.L."/>
            <person name="Williams K.H."/>
            <person name="Hubbard S.S."/>
            <person name="Banfield J.F."/>
        </authorList>
    </citation>
    <scope>NUCLEOTIDE SEQUENCE [LARGE SCALE GENOMIC DNA]</scope>
    <source>
        <strain evidence="3">RIFCSPLOWO2_12_FULL_64_10</strain>
    </source>
</reference>
<comment type="caution">
    <text evidence="2">The sequence shown here is derived from an EMBL/GenBank/DDBJ whole genome shotgun (WGS) entry which is preliminary data.</text>
</comment>
<accession>A0A1F6CYV1</accession>
<dbReference type="Gene3D" id="3.40.30.10">
    <property type="entry name" value="Glutaredoxin"/>
    <property type="match status" value="1"/>
</dbReference>
<dbReference type="Pfam" id="PF03960">
    <property type="entry name" value="ArsC"/>
    <property type="match status" value="1"/>
</dbReference>
<gene>
    <name evidence="2" type="ORF">A3F84_09295</name>
</gene>
<dbReference type="InterPro" id="IPR036249">
    <property type="entry name" value="Thioredoxin-like_sf"/>
</dbReference>
<dbReference type="PANTHER" id="PTHR30041:SF8">
    <property type="entry name" value="PROTEIN YFFB"/>
    <property type="match status" value="1"/>
</dbReference>
<dbReference type="Proteomes" id="UP000178606">
    <property type="component" value="Unassembled WGS sequence"/>
</dbReference>
<dbReference type="PANTHER" id="PTHR30041">
    <property type="entry name" value="ARSENATE REDUCTASE"/>
    <property type="match status" value="1"/>
</dbReference>
<protein>
    <submittedName>
        <fullName evidence="2">ArsC family transcriptional regulator</fullName>
    </submittedName>
</protein>
<evidence type="ECO:0000313" key="2">
    <source>
        <dbReference type="EMBL" id="OGG54346.1"/>
    </source>
</evidence>
<comment type="similarity">
    <text evidence="1">Belongs to the ArsC family.</text>
</comment>
<dbReference type="InterPro" id="IPR006660">
    <property type="entry name" value="Arsenate_reductase-like"/>
</dbReference>
<evidence type="ECO:0000313" key="3">
    <source>
        <dbReference type="Proteomes" id="UP000178606"/>
    </source>
</evidence>
<name>A0A1F6CYV1_HANXR</name>
<organism evidence="2 3">
    <name type="scientific">Handelsmanbacteria sp. (strain RIFCSPLOWO2_12_FULL_64_10)</name>
    <dbReference type="NCBI Taxonomy" id="1817868"/>
    <lineage>
        <taxon>Bacteria</taxon>
        <taxon>Candidatus Handelsmaniibacteriota</taxon>
    </lineage>
</organism>
<dbReference type="SUPFAM" id="SSF52833">
    <property type="entry name" value="Thioredoxin-like"/>
    <property type="match status" value="1"/>
</dbReference>
<proteinExistence type="inferred from homology"/>
<evidence type="ECO:0000256" key="1">
    <source>
        <dbReference type="PROSITE-ProRule" id="PRU01282"/>
    </source>
</evidence>